<reference evidence="2 4" key="1">
    <citation type="journal article" date="2012" name="Nature">
        <title>Algal genomes reveal evolutionary mosaicism and the fate of nucleomorphs.</title>
        <authorList>
            <consortium name="DOE Joint Genome Institute"/>
            <person name="Curtis B.A."/>
            <person name="Tanifuji G."/>
            <person name="Burki F."/>
            <person name="Gruber A."/>
            <person name="Irimia M."/>
            <person name="Maruyama S."/>
            <person name="Arias M.C."/>
            <person name="Ball S.G."/>
            <person name="Gile G.H."/>
            <person name="Hirakawa Y."/>
            <person name="Hopkins J.F."/>
            <person name="Kuo A."/>
            <person name="Rensing S.A."/>
            <person name="Schmutz J."/>
            <person name="Symeonidi A."/>
            <person name="Elias M."/>
            <person name="Eveleigh R.J."/>
            <person name="Herman E.K."/>
            <person name="Klute M.J."/>
            <person name="Nakayama T."/>
            <person name="Obornik M."/>
            <person name="Reyes-Prieto A."/>
            <person name="Armbrust E.V."/>
            <person name="Aves S.J."/>
            <person name="Beiko R.G."/>
            <person name="Coutinho P."/>
            <person name="Dacks J.B."/>
            <person name="Durnford D.G."/>
            <person name="Fast N.M."/>
            <person name="Green B.R."/>
            <person name="Grisdale C.J."/>
            <person name="Hempel F."/>
            <person name="Henrissat B."/>
            <person name="Hoppner M.P."/>
            <person name="Ishida K."/>
            <person name="Kim E."/>
            <person name="Koreny L."/>
            <person name="Kroth P.G."/>
            <person name="Liu Y."/>
            <person name="Malik S.B."/>
            <person name="Maier U.G."/>
            <person name="McRose D."/>
            <person name="Mock T."/>
            <person name="Neilson J.A."/>
            <person name="Onodera N.T."/>
            <person name="Poole A.M."/>
            <person name="Pritham E.J."/>
            <person name="Richards T.A."/>
            <person name="Rocap G."/>
            <person name="Roy S.W."/>
            <person name="Sarai C."/>
            <person name="Schaack S."/>
            <person name="Shirato S."/>
            <person name="Slamovits C.H."/>
            <person name="Spencer D.F."/>
            <person name="Suzuki S."/>
            <person name="Worden A.Z."/>
            <person name="Zauner S."/>
            <person name="Barry K."/>
            <person name="Bell C."/>
            <person name="Bharti A.K."/>
            <person name="Crow J.A."/>
            <person name="Grimwood J."/>
            <person name="Kramer R."/>
            <person name="Lindquist E."/>
            <person name="Lucas S."/>
            <person name="Salamov A."/>
            <person name="McFadden G.I."/>
            <person name="Lane C.E."/>
            <person name="Keeling P.J."/>
            <person name="Gray M.W."/>
            <person name="Grigoriev I.V."/>
            <person name="Archibald J.M."/>
        </authorList>
    </citation>
    <scope>NUCLEOTIDE SEQUENCE</scope>
    <source>
        <strain evidence="2 4">CCMP2712</strain>
    </source>
</reference>
<dbReference type="HOGENOM" id="CLU_015706_0_0_1"/>
<keyword evidence="1" id="KW-0472">Membrane</keyword>
<evidence type="ECO:0000313" key="2">
    <source>
        <dbReference type="EMBL" id="EKX38904.1"/>
    </source>
</evidence>
<dbReference type="Proteomes" id="UP000011087">
    <property type="component" value="Unassembled WGS sequence"/>
</dbReference>
<evidence type="ECO:0000256" key="1">
    <source>
        <dbReference type="SAM" id="Phobius"/>
    </source>
</evidence>
<evidence type="ECO:0000313" key="3">
    <source>
        <dbReference type="EnsemblProtists" id="EKX38904"/>
    </source>
</evidence>
<dbReference type="AlphaFoldDB" id="L1ISM9"/>
<accession>L1ISM9</accession>
<feature type="transmembrane region" description="Helical" evidence="1">
    <location>
        <begin position="36"/>
        <end position="56"/>
    </location>
</feature>
<reference evidence="3" key="3">
    <citation type="submission" date="2016-03" db="UniProtKB">
        <authorList>
            <consortium name="EnsemblProtists"/>
        </authorList>
    </citation>
    <scope>IDENTIFICATION</scope>
</reference>
<dbReference type="Pfam" id="PF09826">
    <property type="entry name" value="Beta_propel"/>
    <property type="match status" value="2"/>
</dbReference>
<organism evidence="2">
    <name type="scientific">Guillardia theta (strain CCMP2712)</name>
    <name type="common">Cryptophyte</name>
    <dbReference type="NCBI Taxonomy" id="905079"/>
    <lineage>
        <taxon>Eukaryota</taxon>
        <taxon>Cryptophyceae</taxon>
        <taxon>Pyrenomonadales</taxon>
        <taxon>Geminigeraceae</taxon>
        <taxon>Guillardia</taxon>
    </lineage>
</organism>
<protein>
    <submittedName>
        <fullName evidence="2 3">Uncharacterized protein</fullName>
    </submittedName>
</protein>
<dbReference type="KEGG" id="gtt:GUITHDRAFT_165100"/>
<name>L1ISM9_GUITC</name>
<reference evidence="4" key="2">
    <citation type="submission" date="2012-11" db="EMBL/GenBank/DDBJ databases">
        <authorList>
            <person name="Kuo A."/>
            <person name="Curtis B.A."/>
            <person name="Tanifuji G."/>
            <person name="Burki F."/>
            <person name="Gruber A."/>
            <person name="Irimia M."/>
            <person name="Maruyama S."/>
            <person name="Arias M.C."/>
            <person name="Ball S.G."/>
            <person name="Gile G.H."/>
            <person name="Hirakawa Y."/>
            <person name="Hopkins J.F."/>
            <person name="Rensing S.A."/>
            <person name="Schmutz J."/>
            <person name="Symeonidi A."/>
            <person name="Elias M."/>
            <person name="Eveleigh R.J."/>
            <person name="Herman E.K."/>
            <person name="Klute M.J."/>
            <person name="Nakayama T."/>
            <person name="Obornik M."/>
            <person name="Reyes-Prieto A."/>
            <person name="Armbrust E.V."/>
            <person name="Aves S.J."/>
            <person name="Beiko R.G."/>
            <person name="Coutinho P."/>
            <person name="Dacks J.B."/>
            <person name="Durnford D.G."/>
            <person name="Fast N.M."/>
            <person name="Green B.R."/>
            <person name="Grisdale C."/>
            <person name="Hempe F."/>
            <person name="Henrissat B."/>
            <person name="Hoppner M.P."/>
            <person name="Ishida K.-I."/>
            <person name="Kim E."/>
            <person name="Koreny L."/>
            <person name="Kroth P.G."/>
            <person name="Liu Y."/>
            <person name="Malik S.-B."/>
            <person name="Maier U.G."/>
            <person name="McRose D."/>
            <person name="Mock T."/>
            <person name="Neilson J.A."/>
            <person name="Onodera N.T."/>
            <person name="Poole A.M."/>
            <person name="Pritham E.J."/>
            <person name="Richards T.A."/>
            <person name="Rocap G."/>
            <person name="Roy S.W."/>
            <person name="Sarai C."/>
            <person name="Schaack S."/>
            <person name="Shirato S."/>
            <person name="Slamovits C.H."/>
            <person name="Spencer D.F."/>
            <person name="Suzuki S."/>
            <person name="Worden A.Z."/>
            <person name="Zauner S."/>
            <person name="Barry K."/>
            <person name="Bell C."/>
            <person name="Bharti A.K."/>
            <person name="Crow J.A."/>
            <person name="Grimwood J."/>
            <person name="Kramer R."/>
            <person name="Lindquist E."/>
            <person name="Lucas S."/>
            <person name="Salamov A."/>
            <person name="McFadden G.I."/>
            <person name="Lane C.E."/>
            <person name="Keeling P.J."/>
            <person name="Gray M.W."/>
            <person name="Grigoriev I.V."/>
            <person name="Archibald J.M."/>
        </authorList>
    </citation>
    <scope>NUCLEOTIDE SEQUENCE</scope>
    <source>
        <strain evidence="4">CCMP2712</strain>
    </source>
</reference>
<evidence type="ECO:0000313" key="4">
    <source>
        <dbReference type="Proteomes" id="UP000011087"/>
    </source>
</evidence>
<dbReference type="OMA" id="IYSVRFM"/>
<keyword evidence="1" id="KW-1133">Transmembrane helix</keyword>
<dbReference type="EnsemblProtists" id="EKX38904">
    <property type="protein sequence ID" value="EKX38904"/>
    <property type="gene ID" value="GUITHDRAFT_165100"/>
</dbReference>
<dbReference type="GeneID" id="17295631"/>
<dbReference type="EMBL" id="JH993044">
    <property type="protein sequence ID" value="EKX38904.1"/>
    <property type="molecule type" value="Genomic_DNA"/>
</dbReference>
<keyword evidence="4" id="KW-1185">Reference proteome</keyword>
<dbReference type="RefSeq" id="XP_005825884.1">
    <property type="nucleotide sequence ID" value="XM_005825827.1"/>
</dbReference>
<gene>
    <name evidence="2" type="ORF">GUITHDRAFT_165100</name>
</gene>
<dbReference type="OrthoDB" id="10264491at2759"/>
<dbReference type="eggNOG" id="ENOG502SAIA">
    <property type="taxonomic scope" value="Eukaryota"/>
</dbReference>
<proteinExistence type="predicted"/>
<dbReference type="InterPro" id="IPR019198">
    <property type="entry name" value="Beta_propeller_containing"/>
</dbReference>
<keyword evidence="1" id="KW-0812">Transmembrane</keyword>
<dbReference type="PaxDb" id="55529-EKX38904"/>
<sequence length="673" mass="74026">MLADKGYDVMDDPDHVEAQPEAHHHDYVRACVRRRWQWVTIATMAGILAILISLAMHFSYLKRHRKSAIEDDLDSDQRRFTFTYFKSCSEMEELTSLETEEDISISMSLVPGWSWWSSDYCDYCNCSTRANYPGLVYAAETAKAGDSASSSSAAGAGAAAPSSPDYSTTNNQVKGVDEADVIKTDGRFFYLLVLSENLLIICKAYPPQELDVLSRVDLRQSGLVYPQNLFIKGDIVAVLGTSTLRAEATGEYFSVAACQLWDIKNRSAPSLTQTIEVEGDHVASRLVDDVMYLAIRTYCPLRRRMSNEKVFQPSTRASAPLFRSTFAAQDSMASPPFRPIAPCTSISWIPELPSATGWISIVSVRISRENLGRISSATHAGNGFVLYASSTHLYVASTTWGEGEEGGGGGGGGGGKGVAVGEGGAAGGSSFRLAEPMTVIIKVPGIIINQFAMDEFDDHLRVATTSGDVWGQTSNMVYVVTFRRVDPLFVINASDPWNPLLKGELKIPGFSEYLHPINDTHLIGLGRETREERGMVLQLGVKISVFDVTVPSSPKEQQAIVLGGAGSYSEAAWDHKAFLLHRGLLVLPMYLYTEDQVPFSGAILFDMFGEKIKERGRISHCSGVTTCNENKRIRRSVYIDDCIFTFSDRTSQVHQVRDVTLIRQVNLSRPACE</sequence>